<accession>A0ACB6Z0B1</accession>
<organism evidence="1 2">
    <name type="scientific">Thelephora ganbajun</name>
    <name type="common">Ganba fungus</name>
    <dbReference type="NCBI Taxonomy" id="370292"/>
    <lineage>
        <taxon>Eukaryota</taxon>
        <taxon>Fungi</taxon>
        <taxon>Dikarya</taxon>
        <taxon>Basidiomycota</taxon>
        <taxon>Agaricomycotina</taxon>
        <taxon>Agaricomycetes</taxon>
        <taxon>Thelephorales</taxon>
        <taxon>Thelephoraceae</taxon>
        <taxon>Thelephora</taxon>
    </lineage>
</organism>
<comment type="caution">
    <text evidence="1">The sequence shown here is derived from an EMBL/GenBank/DDBJ whole genome shotgun (WGS) entry which is preliminary data.</text>
</comment>
<keyword evidence="2" id="KW-1185">Reference proteome</keyword>
<name>A0ACB6Z0B1_THEGA</name>
<reference evidence="1" key="2">
    <citation type="journal article" date="2020" name="Nat. Commun.">
        <title>Large-scale genome sequencing of mycorrhizal fungi provides insights into the early evolution of symbiotic traits.</title>
        <authorList>
            <person name="Miyauchi S."/>
            <person name="Kiss E."/>
            <person name="Kuo A."/>
            <person name="Drula E."/>
            <person name="Kohler A."/>
            <person name="Sanchez-Garcia M."/>
            <person name="Morin E."/>
            <person name="Andreopoulos B."/>
            <person name="Barry K.W."/>
            <person name="Bonito G."/>
            <person name="Buee M."/>
            <person name="Carver A."/>
            <person name="Chen C."/>
            <person name="Cichocki N."/>
            <person name="Clum A."/>
            <person name="Culley D."/>
            <person name="Crous P.W."/>
            <person name="Fauchery L."/>
            <person name="Girlanda M."/>
            <person name="Hayes R.D."/>
            <person name="Keri Z."/>
            <person name="LaButti K."/>
            <person name="Lipzen A."/>
            <person name="Lombard V."/>
            <person name="Magnuson J."/>
            <person name="Maillard F."/>
            <person name="Murat C."/>
            <person name="Nolan M."/>
            <person name="Ohm R.A."/>
            <person name="Pangilinan J."/>
            <person name="Pereira M.F."/>
            <person name="Perotto S."/>
            <person name="Peter M."/>
            <person name="Pfister S."/>
            <person name="Riley R."/>
            <person name="Sitrit Y."/>
            <person name="Stielow J.B."/>
            <person name="Szollosi G."/>
            <person name="Zifcakova L."/>
            <person name="Stursova M."/>
            <person name="Spatafora J.W."/>
            <person name="Tedersoo L."/>
            <person name="Vaario L.M."/>
            <person name="Yamada A."/>
            <person name="Yan M."/>
            <person name="Wang P."/>
            <person name="Xu J."/>
            <person name="Bruns T."/>
            <person name="Baldrian P."/>
            <person name="Vilgalys R."/>
            <person name="Dunand C."/>
            <person name="Henrissat B."/>
            <person name="Grigoriev I.V."/>
            <person name="Hibbett D."/>
            <person name="Nagy L.G."/>
            <person name="Martin F.M."/>
        </authorList>
    </citation>
    <scope>NUCLEOTIDE SEQUENCE</scope>
    <source>
        <strain evidence="1">P2</strain>
    </source>
</reference>
<sequence>MSTKITVDTCTYGNRLWVAFVCHSRVCVQQFRPLTLNIEIVAEGALKTSHSLPSQSVTQNLIATILLRLSTSKPPPKKPSNPFVATYSSQRTGESMRNGSGGHGRMDSTSVAGTHNRRWLVCFR</sequence>
<dbReference type="EMBL" id="MU118306">
    <property type="protein sequence ID" value="KAF9642987.1"/>
    <property type="molecule type" value="Genomic_DNA"/>
</dbReference>
<gene>
    <name evidence="1" type="ORF">BDM02DRAFT_3123962</name>
</gene>
<evidence type="ECO:0000313" key="1">
    <source>
        <dbReference type="EMBL" id="KAF9642987.1"/>
    </source>
</evidence>
<evidence type="ECO:0000313" key="2">
    <source>
        <dbReference type="Proteomes" id="UP000886501"/>
    </source>
</evidence>
<proteinExistence type="predicted"/>
<protein>
    <submittedName>
        <fullName evidence="1">Uncharacterized protein</fullName>
    </submittedName>
</protein>
<reference evidence="1" key="1">
    <citation type="submission" date="2019-10" db="EMBL/GenBank/DDBJ databases">
        <authorList>
            <consortium name="DOE Joint Genome Institute"/>
            <person name="Kuo A."/>
            <person name="Miyauchi S."/>
            <person name="Kiss E."/>
            <person name="Drula E."/>
            <person name="Kohler A."/>
            <person name="Sanchez-Garcia M."/>
            <person name="Andreopoulos B."/>
            <person name="Barry K.W."/>
            <person name="Bonito G."/>
            <person name="Buee M."/>
            <person name="Carver A."/>
            <person name="Chen C."/>
            <person name="Cichocki N."/>
            <person name="Clum A."/>
            <person name="Culley D."/>
            <person name="Crous P.W."/>
            <person name="Fauchery L."/>
            <person name="Girlanda M."/>
            <person name="Hayes R."/>
            <person name="Keri Z."/>
            <person name="Labutti K."/>
            <person name="Lipzen A."/>
            <person name="Lombard V."/>
            <person name="Magnuson J."/>
            <person name="Maillard F."/>
            <person name="Morin E."/>
            <person name="Murat C."/>
            <person name="Nolan M."/>
            <person name="Ohm R."/>
            <person name="Pangilinan J."/>
            <person name="Pereira M."/>
            <person name="Perotto S."/>
            <person name="Peter M."/>
            <person name="Riley R."/>
            <person name="Sitrit Y."/>
            <person name="Stielow B."/>
            <person name="Szollosi G."/>
            <person name="Zifcakova L."/>
            <person name="Stursova M."/>
            <person name="Spatafora J.W."/>
            <person name="Tedersoo L."/>
            <person name="Vaario L.-M."/>
            <person name="Yamada A."/>
            <person name="Yan M."/>
            <person name="Wang P."/>
            <person name="Xu J."/>
            <person name="Bruns T."/>
            <person name="Baldrian P."/>
            <person name="Vilgalys R."/>
            <person name="Henrissat B."/>
            <person name="Grigoriev I.V."/>
            <person name="Hibbett D."/>
            <person name="Nagy L.G."/>
            <person name="Martin F.M."/>
        </authorList>
    </citation>
    <scope>NUCLEOTIDE SEQUENCE</scope>
    <source>
        <strain evidence="1">P2</strain>
    </source>
</reference>
<dbReference type="Proteomes" id="UP000886501">
    <property type="component" value="Unassembled WGS sequence"/>
</dbReference>
<feature type="non-terminal residue" evidence="1">
    <location>
        <position position="124"/>
    </location>
</feature>